<organism evidence="1 2">
    <name type="scientific">Pelagihabitans pacificus</name>
    <dbReference type="NCBI Taxonomy" id="2696054"/>
    <lineage>
        <taxon>Bacteria</taxon>
        <taxon>Pseudomonadati</taxon>
        <taxon>Bacteroidota</taxon>
        <taxon>Flavobacteriia</taxon>
        <taxon>Flavobacteriales</taxon>
        <taxon>Flavobacteriaceae</taxon>
        <taxon>Pelagihabitans</taxon>
    </lineage>
</organism>
<gene>
    <name evidence="1" type="ORF">FK220_016880</name>
</gene>
<reference evidence="1" key="2">
    <citation type="submission" date="2020-03" db="EMBL/GenBank/DDBJ databases">
        <title>Flavobacteriaceae bacterium strain TP-CH-4, a member of the family Flavobacteriaceae isolated from a deep-sea seamount.</title>
        <authorList>
            <person name="Zhang D.-C."/>
        </authorList>
    </citation>
    <scope>NUCLEOTIDE SEQUENCE</scope>
    <source>
        <strain evidence="1">TP-CH-4</strain>
    </source>
</reference>
<name>A0A967AW60_9FLAO</name>
<evidence type="ECO:0000313" key="1">
    <source>
        <dbReference type="EMBL" id="NHF61029.1"/>
    </source>
</evidence>
<dbReference type="RefSeq" id="WP_152575517.1">
    <property type="nucleotide sequence ID" value="NZ_VIKU02000005.1"/>
</dbReference>
<comment type="caution">
    <text evidence="1">The sequence shown here is derived from an EMBL/GenBank/DDBJ whole genome shotgun (WGS) entry which is preliminary data.</text>
</comment>
<dbReference type="AlphaFoldDB" id="A0A967AW60"/>
<evidence type="ECO:0000313" key="2">
    <source>
        <dbReference type="Proteomes" id="UP000707206"/>
    </source>
</evidence>
<dbReference type="Gene3D" id="3.40.30.10">
    <property type="entry name" value="Glutaredoxin"/>
    <property type="match status" value="1"/>
</dbReference>
<sequence>MSVLSKDKNQVKLYYHSGNSLGKQTLGYAKATEKAFMGIDLAKESITGTQWAELASGLDIRISDLIDTKHPDFKKEYGNDEVVMDEHDWLKVLEKYPEAMAFPIAVVGTHFHAVHNPSDFTRLLEPDSAGLEKPYNKQKK</sequence>
<accession>A0A967AW60</accession>
<proteinExistence type="predicted"/>
<dbReference type="Proteomes" id="UP000707206">
    <property type="component" value="Unassembled WGS sequence"/>
</dbReference>
<evidence type="ECO:0008006" key="3">
    <source>
        <dbReference type="Google" id="ProtNLM"/>
    </source>
</evidence>
<dbReference type="EMBL" id="VIKU02000005">
    <property type="protein sequence ID" value="NHF61029.1"/>
    <property type="molecule type" value="Genomic_DNA"/>
</dbReference>
<reference evidence="1" key="1">
    <citation type="submission" date="2019-07" db="EMBL/GenBank/DDBJ databases">
        <authorList>
            <person name="De-Chao Zhang Q."/>
        </authorList>
    </citation>
    <scope>NUCLEOTIDE SEQUENCE</scope>
    <source>
        <strain evidence="1">TP-CH-4</strain>
    </source>
</reference>
<keyword evidence="2" id="KW-1185">Reference proteome</keyword>
<protein>
    <recommendedName>
        <fullName evidence="3">Arsenate reductase</fullName>
    </recommendedName>
</protein>